<feature type="transmembrane region" description="Helical" evidence="3">
    <location>
        <begin position="6"/>
        <end position="28"/>
    </location>
</feature>
<dbReference type="GO" id="GO:0016787">
    <property type="term" value="F:hydrolase activity"/>
    <property type="evidence" value="ECO:0007669"/>
    <property type="project" value="UniProtKB-KW"/>
</dbReference>
<dbReference type="InterPro" id="IPR013094">
    <property type="entry name" value="AB_hydrolase_3"/>
</dbReference>
<dbReference type="AlphaFoldDB" id="A0A1M6VK38"/>
<dbReference type="InterPro" id="IPR002168">
    <property type="entry name" value="Lipase_GDXG_HIS_AS"/>
</dbReference>
<keyword evidence="3" id="KW-1133">Transmembrane helix</keyword>
<accession>A0A1M6VK38</accession>
<dbReference type="Gene3D" id="3.40.50.1820">
    <property type="entry name" value="alpha/beta hydrolase"/>
    <property type="match status" value="1"/>
</dbReference>
<sequence length="379" mass="42018">MIFGIAWFAMMWFGLVMVALLALVVFVLRRKHDAGDERKTTTPQQQSEARQQVLEKVKGMHTAVEGLRGRARVKALRRHMDSMSDGLELASEIRPSANGAPKGEWVIAPGSDPNRRILYIHGGSWVAGSPKSHRTITDRLSRLAHACVFAIDYRLMPENRYLDGIIDCQQAYRWLLDNGPDEKTPADFVVVAGDSAGGSHTLGLIAWIRDQGLQTPNAAIALSPSTELMLTSLGSRANLKTDAMLGPTVEKLARIPLPLLWWGTILGMRVLPTSPTVSPLRGDLHNLPPTLIHVSESELLLENAKRYVAKAQAAGSPVEVETWPDMVHVWHLFTPLLPEAEEAFEHIGEFLARVELGVPYEIQRYERDPKTMLPEGGVR</sequence>
<evidence type="ECO:0000256" key="2">
    <source>
        <dbReference type="ARBA" id="ARBA00022801"/>
    </source>
</evidence>
<gene>
    <name evidence="5" type="ORF">SAMN05216369_3240</name>
</gene>
<keyword evidence="6" id="KW-1185">Reference proteome</keyword>
<feature type="domain" description="Alpha/beta hydrolase fold-3" evidence="4">
    <location>
        <begin position="117"/>
        <end position="331"/>
    </location>
</feature>
<keyword evidence="2" id="KW-0378">Hydrolase</keyword>
<dbReference type="RefSeq" id="WP_084063608.1">
    <property type="nucleotide sequence ID" value="NZ_FRAQ01000004.1"/>
</dbReference>
<dbReference type="STRING" id="564117.SAMN05216369_3240"/>
<dbReference type="Pfam" id="PF07859">
    <property type="entry name" value="Abhydrolase_3"/>
    <property type="match status" value="1"/>
</dbReference>
<dbReference type="OrthoDB" id="9806180at2"/>
<evidence type="ECO:0000256" key="1">
    <source>
        <dbReference type="ARBA" id="ARBA00010515"/>
    </source>
</evidence>
<dbReference type="PANTHER" id="PTHR48081:SF8">
    <property type="entry name" value="ALPHA_BETA HYDROLASE FOLD-3 DOMAIN-CONTAINING PROTEIN-RELATED"/>
    <property type="match status" value="1"/>
</dbReference>
<reference evidence="6" key="1">
    <citation type="submission" date="2016-11" db="EMBL/GenBank/DDBJ databases">
        <authorList>
            <person name="Varghese N."/>
            <person name="Submissions S."/>
        </authorList>
    </citation>
    <scope>NUCLEOTIDE SEQUENCE [LARGE SCALE GENOMIC DNA]</scope>
    <source>
        <strain evidence="6">CGMCC 1.10835</strain>
    </source>
</reference>
<organism evidence="5 6">
    <name type="scientific">Marinobacter antarcticus</name>
    <dbReference type="NCBI Taxonomy" id="564117"/>
    <lineage>
        <taxon>Bacteria</taxon>
        <taxon>Pseudomonadati</taxon>
        <taxon>Pseudomonadota</taxon>
        <taxon>Gammaproteobacteria</taxon>
        <taxon>Pseudomonadales</taxon>
        <taxon>Marinobacteraceae</taxon>
        <taxon>Marinobacter</taxon>
    </lineage>
</organism>
<dbReference type="SUPFAM" id="SSF53474">
    <property type="entry name" value="alpha/beta-Hydrolases"/>
    <property type="match status" value="1"/>
</dbReference>
<keyword evidence="3" id="KW-0812">Transmembrane</keyword>
<proteinExistence type="inferred from homology"/>
<comment type="similarity">
    <text evidence="1">Belongs to the 'GDXG' lipolytic enzyme family.</text>
</comment>
<evidence type="ECO:0000256" key="3">
    <source>
        <dbReference type="SAM" id="Phobius"/>
    </source>
</evidence>
<dbReference type="InterPro" id="IPR029058">
    <property type="entry name" value="AB_hydrolase_fold"/>
</dbReference>
<evidence type="ECO:0000313" key="5">
    <source>
        <dbReference type="EMBL" id="SHK81721.1"/>
    </source>
</evidence>
<dbReference type="PANTHER" id="PTHR48081">
    <property type="entry name" value="AB HYDROLASE SUPERFAMILY PROTEIN C4A8.06C"/>
    <property type="match status" value="1"/>
</dbReference>
<evidence type="ECO:0000259" key="4">
    <source>
        <dbReference type="Pfam" id="PF07859"/>
    </source>
</evidence>
<dbReference type="EMBL" id="FRAQ01000004">
    <property type="protein sequence ID" value="SHK81721.1"/>
    <property type="molecule type" value="Genomic_DNA"/>
</dbReference>
<dbReference type="Proteomes" id="UP000184497">
    <property type="component" value="Unassembled WGS sequence"/>
</dbReference>
<dbReference type="PROSITE" id="PS01173">
    <property type="entry name" value="LIPASE_GDXG_HIS"/>
    <property type="match status" value="1"/>
</dbReference>
<dbReference type="InterPro" id="IPR050300">
    <property type="entry name" value="GDXG_lipolytic_enzyme"/>
</dbReference>
<keyword evidence="3" id="KW-0472">Membrane</keyword>
<name>A0A1M6VK38_9GAMM</name>
<evidence type="ECO:0000313" key="6">
    <source>
        <dbReference type="Proteomes" id="UP000184497"/>
    </source>
</evidence>
<protein>
    <submittedName>
        <fullName evidence="5">Acetyl esterase/lipase</fullName>
    </submittedName>
</protein>